<gene>
    <name evidence="1" type="ORF">S40285_10603</name>
</gene>
<dbReference type="OrthoDB" id="5086192at2759"/>
<organism evidence="1 2">
    <name type="scientific">Stachybotrys chlorohalonatus (strain IBT 40285)</name>
    <dbReference type="NCBI Taxonomy" id="1283841"/>
    <lineage>
        <taxon>Eukaryota</taxon>
        <taxon>Fungi</taxon>
        <taxon>Dikarya</taxon>
        <taxon>Ascomycota</taxon>
        <taxon>Pezizomycotina</taxon>
        <taxon>Sordariomycetes</taxon>
        <taxon>Hypocreomycetidae</taxon>
        <taxon>Hypocreales</taxon>
        <taxon>Stachybotryaceae</taxon>
        <taxon>Stachybotrys</taxon>
    </lineage>
</organism>
<dbReference type="AlphaFoldDB" id="A0A084Q915"/>
<protein>
    <submittedName>
        <fullName evidence="1">Uncharacterized protein</fullName>
    </submittedName>
</protein>
<sequence>MHSGIVIRLKAACRSSDCAKNISQRLDLYAFDAKYPTAVIRERRPTRMIAWLDGEPGQPVGMSPNVFTYFKPSMMEHGEWDDIPNDEVDGGLRTYAHMRLCSLAYGDYTSDLVAFYLKGLWNRACEIFEPEVSNIMPRKLIKQLGLTYPEVWSADTQKRWQVAVASLTENLHGWDVSQLPENTAAVYGVLSMTSPLLKAEPLLSWLTPKSSRQDGIVGKLDRRIGDRVVFEPISYKTQFAGGVALHIRSEALVREEIERLMQRRPDLAIDVALEVRQKCRPGMKS</sequence>
<proteinExistence type="predicted"/>
<name>A0A084Q915_STAC4</name>
<reference evidence="1 2" key="1">
    <citation type="journal article" date="2014" name="BMC Genomics">
        <title>Comparative genome sequencing reveals chemotype-specific gene clusters in the toxigenic black mold Stachybotrys.</title>
        <authorList>
            <person name="Semeiks J."/>
            <person name="Borek D."/>
            <person name="Otwinowski Z."/>
            <person name="Grishin N.V."/>
        </authorList>
    </citation>
    <scope>NUCLEOTIDE SEQUENCE [LARGE SCALE GENOMIC DNA]</scope>
    <source>
        <strain evidence="1 2">IBT 40285</strain>
    </source>
</reference>
<dbReference type="InParanoid" id="A0A084Q915"/>
<keyword evidence="2" id="KW-1185">Reference proteome</keyword>
<evidence type="ECO:0000313" key="1">
    <source>
        <dbReference type="EMBL" id="KFA60450.1"/>
    </source>
</evidence>
<dbReference type="EMBL" id="KL660923">
    <property type="protein sequence ID" value="KFA60450.1"/>
    <property type="molecule type" value="Genomic_DNA"/>
</dbReference>
<evidence type="ECO:0000313" key="2">
    <source>
        <dbReference type="Proteomes" id="UP000028524"/>
    </source>
</evidence>
<dbReference type="Proteomes" id="UP000028524">
    <property type="component" value="Unassembled WGS sequence"/>
</dbReference>
<dbReference type="HOGENOM" id="CLU_977193_0_0_1"/>
<accession>A0A084Q915</accession>